<gene>
    <name evidence="3" type="ORF">ACFFGG_14555</name>
</gene>
<accession>A0ABV6PVD1</accession>
<dbReference type="InterPro" id="IPR029057">
    <property type="entry name" value="PRTase-like"/>
</dbReference>
<evidence type="ECO:0000313" key="3">
    <source>
        <dbReference type="EMBL" id="MFC0593771.1"/>
    </source>
</evidence>
<dbReference type="SUPFAM" id="SSF53271">
    <property type="entry name" value="PRTase-like"/>
    <property type="match status" value="1"/>
</dbReference>
<keyword evidence="4" id="KW-1185">Reference proteome</keyword>
<dbReference type="PANTHER" id="PTHR47505">
    <property type="entry name" value="DNA UTILIZATION PROTEIN YHGH"/>
    <property type="match status" value="1"/>
</dbReference>
<dbReference type="CDD" id="cd06223">
    <property type="entry name" value="PRTases_typeI"/>
    <property type="match status" value="1"/>
</dbReference>
<dbReference type="Gene3D" id="3.40.50.2020">
    <property type="match status" value="1"/>
</dbReference>
<evidence type="ECO:0000256" key="1">
    <source>
        <dbReference type="ARBA" id="ARBA00008007"/>
    </source>
</evidence>
<dbReference type="PANTHER" id="PTHR47505:SF1">
    <property type="entry name" value="DNA UTILIZATION PROTEIN YHGH"/>
    <property type="match status" value="1"/>
</dbReference>
<protein>
    <submittedName>
        <fullName evidence="3">ComF family protein</fullName>
    </submittedName>
</protein>
<feature type="domain" description="Phosphoribosyltransferase" evidence="2">
    <location>
        <begin position="173"/>
        <end position="236"/>
    </location>
</feature>
<reference evidence="3 4" key="1">
    <citation type="submission" date="2024-09" db="EMBL/GenBank/DDBJ databases">
        <authorList>
            <person name="Sun Q."/>
            <person name="Mori K."/>
        </authorList>
    </citation>
    <scope>NUCLEOTIDE SEQUENCE [LARGE SCALE GENOMIC DNA]</scope>
    <source>
        <strain evidence="3 4">NCAIM B.02336</strain>
    </source>
</reference>
<dbReference type="Proteomes" id="UP001589834">
    <property type="component" value="Unassembled WGS sequence"/>
</dbReference>
<dbReference type="EMBL" id="JBHLTN010000029">
    <property type="protein sequence ID" value="MFC0593771.1"/>
    <property type="molecule type" value="Genomic_DNA"/>
</dbReference>
<dbReference type="InterPro" id="IPR000836">
    <property type="entry name" value="PRTase_dom"/>
</dbReference>
<comment type="caution">
    <text evidence="3">The sequence shown here is derived from an EMBL/GenBank/DDBJ whole genome shotgun (WGS) entry which is preliminary data.</text>
</comment>
<dbReference type="InterPro" id="IPR051910">
    <property type="entry name" value="ComF/GntX_DNA_util-trans"/>
</dbReference>
<organism evidence="3 4">
    <name type="scientific">Ottowia pentelensis</name>
    <dbReference type="NCBI Taxonomy" id="511108"/>
    <lineage>
        <taxon>Bacteria</taxon>
        <taxon>Pseudomonadati</taxon>
        <taxon>Pseudomonadota</taxon>
        <taxon>Betaproteobacteria</taxon>
        <taxon>Burkholderiales</taxon>
        <taxon>Comamonadaceae</taxon>
        <taxon>Ottowia</taxon>
    </lineage>
</organism>
<dbReference type="Pfam" id="PF00156">
    <property type="entry name" value="Pribosyltran"/>
    <property type="match status" value="1"/>
</dbReference>
<name>A0ABV6PVD1_9BURK</name>
<comment type="similarity">
    <text evidence="1">Belongs to the ComF/GntX family.</text>
</comment>
<evidence type="ECO:0000259" key="2">
    <source>
        <dbReference type="Pfam" id="PF00156"/>
    </source>
</evidence>
<sequence>MLARLLFPGAWPSRCAVCQRWPAQTICPACAARFAPAQARCETCALPVAPGVPRCGACLAAPPPLERCLVAAAYQWPWSGLIARLKFQQDVGLAGPLAALLRQAPGVAEALAQADWVLPMPLARQRLAERGYNPALLLARALAPGRCPSAWLLRVRDTPPQRGLSRAERLRNVRGAFALAPGRVGALQGRRVVLIDDVMTTGATLNEAARTLREAAAPAHVTALALARTEARTEVPD</sequence>
<dbReference type="RefSeq" id="WP_377484027.1">
    <property type="nucleotide sequence ID" value="NZ_JBHLTN010000029.1"/>
</dbReference>
<evidence type="ECO:0000313" key="4">
    <source>
        <dbReference type="Proteomes" id="UP001589834"/>
    </source>
</evidence>
<proteinExistence type="inferred from homology"/>